<feature type="non-terminal residue" evidence="8">
    <location>
        <position position="64"/>
    </location>
</feature>
<evidence type="ECO:0000256" key="7">
    <source>
        <dbReference type="ARBA" id="ARBA00023180"/>
    </source>
</evidence>
<dbReference type="GO" id="GO:0009617">
    <property type="term" value="P:response to bacterium"/>
    <property type="evidence" value="ECO:0007669"/>
    <property type="project" value="TreeGrafter"/>
</dbReference>
<dbReference type="PANTHER" id="PTHR19433:SF111">
    <property type="entry name" value="T CELL RECEPTOR ALPHA VARIABLE 4"/>
    <property type="match status" value="1"/>
</dbReference>
<evidence type="ECO:0000256" key="6">
    <source>
        <dbReference type="ARBA" id="ARBA00023157"/>
    </source>
</evidence>
<keyword evidence="2" id="KW-1003">Cell membrane</keyword>
<evidence type="ECO:0000256" key="3">
    <source>
        <dbReference type="ARBA" id="ARBA00022729"/>
    </source>
</evidence>
<evidence type="ECO:0000313" key="9">
    <source>
        <dbReference type="Proteomes" id="UP000557426"/>
    </source>
</evidence>
<dbReference type="EMBL" id="VZTU01038018">
    <property type="protein sequence ID" value="NXT86183.1"/>
    <property type="molecule type" value="Genomic_DNA"/>
</dbReference>
<dbReference type="AlphaFoldDB" id="A0A7L3FZ37"/>
<dbReference type="InterPro" id="IPR013783">
    <property type="entry name" value="Ig-like_fold"/>
</dbReference>
<accession>A0A7L3FZ37</accession>
<dbReference type="PANTHER" id="PTHR19433">
    <property type="entry name" value="T-CELL RECEPTOR ALPHA CHAIN V REGION-RELATED"/>
    <property type="match status" value="1"/>
</dbReference>
<keyword evidence="3" id="KW-0732">Signal</keyword>
<keyword evidence="7" id="KW-0325">Glycoprotein</keyword>
<keyword evidence="9" id="KW-1185">Reference proteome</keyword>
<gene>
    <name evidence="8" type="primary">Trav261</name>
    <name evidence="8" type="ORF">ZAPATR_R04041</name>
</gene>
<dbReference type="Proteomes" id="UP000557426">
    <property type="component" value="Unassembled WGS sequence"/>
</dbReference>
<comment type="caution">
    <text evidence="8">The sequence shown here is derived from an EMBL/GenBank/DDBJ whole genome shotgun (WGS) entry which is preliminary data.</text>
</comment>
<protein>
    <submittedName>
        <fullName evidence="8">TVAZ1 protein</fullName>
    </submittedName>
</protein>
<sequence>FLAVAVGRAQVQQEPAAETTEGTEININCSHPSIQGNEYIYWYRQLPGEGPTYLISGIKDNKTL</sequence>
<keyword evidence="6" id="KW-1015">Disulfide bond</keyword>
<reference evidence="8 9" key="1">
    <citation type="submission" date="2019-09" db="EMBL/GenBank/DDBJ databases">
        <title>Bird 10,000 Genomes (B10K) Project - Family phase.</title>
        <authorList>
            <person name="Zhang G."/>
        </authorList>
    </citation>
    <scope>NUCLEOTIDE SEQUENCE [LARGE SCALE GENOMIC DNA]</scope>
    <source>
        <strain evidence="8">B10K-DU-011-47</strain>
        <tissue evidence="8">Mixed tissue sample</tissue>
    </source>
</reference>
<name>A0A7L3FZ37_9GRUI</name>
<organism evidence="8 9">
    <name type="scientific">Zapornia atra</name>
    <name type="common">Henderson crake</name>
    <dbReference type="NCBI Taxonomy" id="2585822"/>
    <lineage>
        <taxon>Eukaryota</taxon>
        <taxon>Metazoa</taxon>
        <taxon>Chordata</taxon>
        <taxon>Craniata</taxon>
        <taxon>Vertebrata</taxon>
        <taxon>Euteleostomi</taxon>
        <taxon>Archelosauria</taxon>
        <taxon>Archosauria</taxon>
        <taxon>Dinosauria</taxon>
        <taxon>Saurischia</taxon>
        <taxon>Theropoda</taxon>
        <taxon>Coelurosauria</taxon>
        <taxon>Aves</taxon>
        <taxon>Neognathae</taxon>
        <taxon>Neoaves</taxon>
        <taxon>Gruiformes</taxon>
        <taxon>Rallidae</taxon>
        <taxon>Zapornia</taxon>
    </lineage>
</organism>
<evidence type="ECO:0000256" key="2">
    <source>
        <dbReference type="ARBA" id="ARBA00022475"/>
    </source>
</evidence>
<comment type="subcellular location">
    <subcellularLocation>
        <location evidence="1">Cell membrane</location>
    </subcellularLocation>
</comment>
<dbReference type="SUPFAM" id="SSF48726">
    <property type="entry name" value="Immunoglobulin"/>
    <property type="match status" value="1"/>
</dbReference>
<evidence type="ECO:0000256" key="5">
    <source>
        <dbReference type="ARBA" id="ARBA00023136"/>
    </source>
</evidence>
<proteinExistence type="predicted"/>
<keyword evidence="4" id="KW-0391">Immunity</keyword>
<feature type="non-terminal residue" evidence="8">
    <location>
        <position position="1"/>
    </location>
</feature>
<dbReference type="Gene3D" id="2.60.40.10">
    <property type="entry name" value="Immunoglobulins"/>
    <property type="match status" value="1"/>
</dbReference>
<dbReference type="InterPro" id="IPR036179">
    <property type="entry name" value="Ig-like_dom_sf"/>
</dbReference>
<dbReference type="GO" id="GO:0005886">
    <property type="term" value="C:plasma membrane"/>
    <property type="evidence" value="ECO:0007669"/>
    <property type="project" value="UniProtKB-SubCell"/>
</dbReference>
<dbReference type="InterPro" id="IPR052051">
    <property type="entry name" value="TCR_complex_component"/>
</dbReference>
<keyword evidence="5" id="KW-0472">Membrane</keyword>
<evidence type="ECO:0000256" key="1">
    <source>
        <dbReference type="ARBA" id="ARBA00004236"/>
    </source>
</evidence>
<evidence type="ECO:0000313" key="8">
    <source>
        <dbReference type="EMBL" id="NXT86183.1"/>
    </source>
</evidence>
<evidence type="ECO:0000256" key="4">
    <source>
        <dbReference type="ARBA" id="ARBA00022859"/>
    </source>
</evidence>
<dbReference type="GO" id="GO:0002376">
    <property type="term" value="P:immune system process"/>
    <property type="evidence" value="ECO:0007669"/>
    <property type="project" value="UniProtKB-KW"/>
</dbReference>